<keyword evidence="3" id="KW-0449">Lipoprotein</keyword>
<evidence type="ECO:0000256" key="6">
    <source>
        <dbReference type="ARBA" id="ARBA00023180"/>
    </source>
</evidence>
<dbReference type="AlphaFoldDB" id="A0A8I5ND93"/>
<protein>
    <recommendedName>
        <fullName evidence="8">UPAR/Ly6 domain-containing protein</fullName>
    </recommendedName>
</protein>
<dbReference type="PANTHER" id="PTHR16983">
    <property type="entry name" value="UPAR/LY6 DOMAIN-CONTAINING PROTEIN"/>
    <property type="match status" value="1"/>
</dbReference>
<feature type="compositionally biased region" description="Pro residues" evidence="7">
    <location>
        <begin position="378"/>
        <end position="389"/>
    </location>
</feature>
<evidence type="ECO:0000259" key="8">
    <source>
        <dbReference type="SMART" id="SM00134"/>
    </source>
</evidence>
<evidence type="ECO:0000256" key="2">
    <source>
        <dbReference type="ARBA" id="ARBA00022475"/>
    </source>
</evidence>
<feature type="domain" description="UPAR/Ly6" evidence="8">
    <location>
        <begin position="428"/>
        <end position="519"/>
    </location>
</feature>
<keyword evidence="5" id="KW-0472">Membrane</keyword>
<dbReference type="InterPro" id="IPR045860">
    <property type="entry name" value="Snake_toxin-like_sf"/>
</dbReference>
<dbReference type="GO" id="GO:0030550">
    <property type="term" value="F:acetylcholine receptor inhibitor activity"/>
    <property type="evidence" value="ECO:0007669"/>
    <property type="project" value="TreeGrafter"/>
</dbReference>
<name>A0A8I5ND93_PAPAN</name>
<dbReference type="Gene3D" id="2.10.60.10">
    <property type="entry name" value="CD59"/>
    <property type="match status" value="1"/>
</dbReference>
<keyword evidence="2" id="KW-1003">Cell membrane</keyword>
<evidence type="ECO:0000313" key="10">
    <source>
        <dbReference type="Proteomes" id="UP000028761"/>
    </source>
</evidence>
<dbReference type="GO" id="GO:0005886">
    <property type="term" value="C:plasma membrane"/>
    <property type="evidence" value="ECO:0007669"/>
    <property type="project" value="UniProtKB-SubCell"/>
</dbReference>
<reference evidence="9 10" key="1">
    <citation type="submission" date="2012-03" db="EMBL/GenBank/DDBJ databases">
        <title>Whole Genome Assembly of Papio anubis.</title>
        <authorList>
            <person name="Liu Y.L."/>
            <person name="Abraham K.A."/>
            <person name="Akbar H.A."/>
            <person name="Ali S.A."/>
            <person name="Anosike U.A."/>
            <person name="Aqrawi P.A."/>
            <person name="Arias F.A."/>
            <person name="Attaway T.A."/>
            <person name="Awwad R.A."/>
            <person name="Babu C.B."/>
            <person name="Bandaranaike D.B."/>
            <person name="Battles P.B."/>
            <person name="Bell A.B."/>
            <person name="Beltran B.B."/>
            <person name="Berhane-Mersha D.B."/>
            <person name="Bess C.B."/>
            <person name="Bickham C.B."/>
            <person name="Bolden T.B."/>
            <person name="Carter K.C."/>
            <person name="Chau D.C."/>
            <person name="Chavez A.C."/>
            <person name="Clerc-Blankenburg K.C."/>
            <person name="Coyle M.C."/>
            <person name="Dao M.D."/>
            <person name="Davila M.L.D."/>
            <person name="Davy-Carroll L.D."/>
            <person name="Denson S.D."/>
            <person name="Dinh H.D."/>
            <person name="Fernandez S.F."/>
            <person name="Fernando P.F."/>
            <person name="Forbes L.F."/>
            <person name="Francis C.F."/>
            <person name="Francisco L.F."/>
            <person name="Fu Q.F."/>
            <person name="Garcia-Iii R.G."/>
            <person name="Garrett T.G."/>
            <person name="Gross S.G."/>
            <person name="Gubbala S.G."/>
            <person name="Hirani K.H."/>
            <person name="Hogues M.H."/>
            <person name="Hollins B.H."/>
            <person name="Jackson L.J."/>
            <person name="Javaid M.J."/>
            <person name="Jhangiani S.J."/>
            <person name="Johnson A.J."/>
            <person name="Johnson B.J."/>
            <person name="Jones J.J."/>
            <person name="Joshi V.J."/>
            <person name="Kalu J.K."/>
            <person name="Khan N.K."/>
            <person name="Korchina V.K."/>
            <person name="Kovar C.K."/>
            <person name="Lago L.L."/>
            <person name="Lara F.L."/>
            <person name="Le T.-K.L."/>
            <person name="Lee S.L."/>
            <person name="Legall-Iii F.L."/>
            <person name="Lemon S.L."/>
            <person name="Liu J.L."/>
            <person name="Liu Y.-S.L."/>
            <person name="Liyanage D.L."/>
            <person name="Lopez J.L."/>
            <person name="Lorensuhewa L.L."/>
            <person name="Mata R.M."/>
            <person name="Mathew T.M."/>
            <person name="Mercado C.M."/>
            <person name="Mercado I.M."/>
            <person name="Morales K.M."/>
            <person name="Morgan M.M."/>
            <person name="Munidasa M.M."/>
            <person name="Ngo D.N."/>
            <person name="Nguyen L.N."/>
            <person name="Nguyen T.N."/>
            <person name="Nguyen N.N."/>
            <person name="Obregon M.O."/>
            <person name="Okwuonu G.O."/>
            <person name="Ongeri F.O."/>
            <person name="Onwere C.O."/>
            <person name="Osifeso I.O."/>
            <person name="Parra A.P."/>
            <person name="Patil S.P."/>
            <person name="Perez A.P."/>
            <person name="Perez Y.P."/>
            <person name="Pham C.P."/>
            <person name="Pu L.-L.P."/>
            <person name="Puazo M.P."/>
            <person name="Quiroz J.Q."/>
            <person name="Rouhana J.R."/>
            <person name="Ruiz M.R."/>
            <person name="Ruiz S.-J.R."/>
            <person name="Saada N.S."/>
            <person name="Santibanez J.S."/>
            <person name="Scheel M.S."/>
            <person name="Schneider B.S."/>
            <person name="Simmons D.S."/>
            <person name="Sisson I.S."/>
            <person name="Tang L.-Y.T."/>
            <person name="Thornton R.T."/>
            <person name="Tisius J.T."/>
            <person name="Toledanes G.T."/>
            <person name="Trejos Z.T."/>
            <person name="Usmani K.U."/>
            <person name="Varghese R.V."/>
            <person name="Vattathil S.V."/>
            <person name="Vee V.V."/>
            <person name="Walker D.W."/>
            <person name="Weissenberger G.W."/>
            <person name="White C.W."/>
            <person name="Williams A.W."/>
            <person name="Woodworth J.W."/>
            <person name="Wright R.W."/>
            <person name="Zhu Y.Z."/>
            <person name="Han Y.H."/>
            <person name="Newsham I.N."/>
            <person name="Nazareth L.N."/>
            <person name="Worley K.W."/>
            <person name="Muzny D.M."/>
            <person name="Rogers J.R."/>
            <person name="Gibbs R.G."/>
        </authorList>
    </citation>
    <scope>NUCLEOTIDE SEQUENCE [LARGE SCALE GENOMIC DNA]</scope>
</reference>
<feature type="region of interest" description="Disordered" evidence="7">
    <location>
        <begin position="122"/>
        <end position="267"/>
    </location>
</feature>
<dbReference type="Pfam" id="PF00087">
    <property type="entry name" value="Toxin_TOLIP"/>
    <property type="match status" value="1"/>
</dbReference>
<evidence type="ECO:0000256" key="3">
    <source>
        <dbReference type="ARBA" id="ARBA00022622"/>
    </source>
</evidence>
<dbReference type="InterPro" id="IPR051110">
    <property type="entry name" value="Ly-6/neurotoxin-like_GPI-ap"/>
</dbReference>
<feature type="compositionally biased region" description="Pro residues" evidence="7">
    <location>
        <begin position="126"/>
        <end position="138"/>
    </location>
</feature>
<dbReference type="FunFam" id="2.10.60.10:FF:000003">
    <property type="entry name" value="lymphocyte antigen 6E isoform X1"/>
    <property type="match status" value="1"/>
</dbReference>
<evidence type="ECO:0000256" key="5">
    <source>
        <dbReference type="ARBA" id="ARBA00023136"/>
    </source>
</evidence>
<dbReference type="SMART" id="SM00134">
    <property type="entry name" value="LU"/>
    <property type="match status" value="1"/>
</dbReference>
<keyword evidence="3" id="KW-0336">GPI-anchor</keyword>
<dbReference type="GO" id="GO:0098552">
    <property type="term" value="C:side of membrane"/>
    <property type="evidence" value="ECO:0007669"/>
    <property type="project" value="UniProtKB-KW"/>
</dbReference>
<comment type="subcellular location">
    <subcellularLocation>
        <location evidence="1">Cell membrane</location>
        <topology evidence="1">Lipid-anchor</topology>
        <topology evidence="1">GPI-anchor</topology>
    </subcellularLocation>
</comment>
<dbReference type="SUPFAM" id="SSF57302">
    <property type="entry name" value="Snake toxin-like"/>
    <property type="match status" value="1"/>
</dbReference>
<evidence type="ECO:0000313" key="9">
    <source>
        <dbReference type="Ensembl" id="ENSPANP00000059773.1"/>
    </source>
</evidence>
<organism evidence="9 10">
    <name type="scientific">Papio anubis</name>
    <name type="common">Olive baboon</name>
    <dbReference type="NCBI Taxonomy" id="9555"/>
    <lineage>
        <taxon>Eukaryota</taxon>
        <taxon>Metazoa</taxon>
        <taxon>Chordata</taxon>
        <taxon>Craniata</taxon>
        <taxon>Vertebrata</taxon>
        <taxon>Euteleostomi</taxon>
        <taxon>Mammalia</taxon>
        <taxon>Eutheria</taxon>
        <taxon>Euarchontoglires</taxon>
        <taxon>Primates</taxon>
        <taxon>Haplorrhini</taxon>
        <taxon>Catarrhini</taxon>
        <taxon>Cercopithecidae</taxon>
        <taxon>Cercopithecinae</taxon>
        <taxon>Papio</taxon>
    </lineage>
</organism>
<dbReference type="CDD" id="cd23543">
    <property type="entry name" value="TFP_LU_ECD_Ly6E"/>
    <property type="match status" value="1"/>
</dbReference>
<evidence type="ECO:0000256" key="7">
    <source>
        <dbReference type="SAM" id="MobiDB-lite"/>
    </source>
</evidence>
<feature type="compositionally biased region" description="Pro residues" evidence="7">
    <location>
        <begin position="200"/>
        <end position="217"/>
    </location>
</feature>
<feature type="compositionally biased region" description="Basic and acidic residues" evidence="7">
    <location>
        <begin position="174"/>
        <end position="187"/>
    </location>
</feature>
<dbReference type="GeneTree" id="ENSGT00940000153378"/>
<dbReference type="Ensembl" id="ENSPANT00000066361.1">
    <property type="protein sequence ID" value="ENSPANP00000059773.1"/>
    <property type="gene ID" value="ENSPANG00000016456.3"/>
</dbReference>
<feature type="region of interest" description="Disordered" evidence="7">
    <location>
        <begin position="363"/>
        <end position="395"/>
    </location>
</feature>
<feature type="region of interest" description="Disordered" evidence="7">
    <location>
        <begin position="1"/>
        <end position="36"/>
    </location>
</feature>
<reference evidence="9" key="3">
    <citation type="submission" date="2025-09" db="UniProtKB">
        <authorList>
            <consortium name="Ensembl"/>
        </authorList>
    </citation>
    <scope>IDENTIFICATION</scope>
</reference>
<dbReference type="Proteomes" id="UP000028761">
    <property type="component" value="Chromosome 8"/>
</dbReference>
<keyword evidence="10" id="KW-1185">Reference proteome</keyword>
<dbReference type="InterPro" id="IPR016054">
    <property type="entry name" value="LY6_UPA_recep-like"/>
</dbReference>
<feature type="region of interest" description="Disordered" evidence="7">
    <location>
        <begin position="309"/>
        <end position="337"/>
    </location>
</feature>
<evidence type="ECO:0000256" key="1">
    <source>
        <dbReference type="ARBA" id="ARBA00004609"/>
    </source>
</evidence>
<dbReference type="PANTHER" id="PTHR16983:SF13">
    <property type="entry name" value="LYMPHOCYTE ANTIGEN 6E"/>
    <property type="match status" value="1"/>
</dbReference>
<sequence>MAPGAGCAERTPCPHRQHSRGEDTLPVPQLRPRGLDSPRATAYWRLQSPETAGASPPKLWQPHPRCHHTTARTSCDTHSPSLSLHTHTPHTLMQNTYTATLNAPLDLRWVLQVSLRPSPLLATRPPADPRVSPHPPPTSVWGSEAPPWRSPCHPERKLTVNWRRGQWQSPSAHKPSERAWREERHAPMAELQCPGRSQNPQPPTSQPLPVSPPPPGGWPRHSPVWSGEQGQDDLRKPRLQGCLLLPLPRSTPQARPPTLLPDTLRGTPPPCSHPKHVCSPVGLPLRSQRGLATSPGVSDLHPDLVPVRPRQVSTRRAHSRAGWKEAGPGRGSGATSLGKLGGGLSPLLVLSLPIYPKKLGQAWAARGPPPRARRLRPPEAPPAPRPCPRPGAARAAWESAVQQRSRAREVRGARRGCWYLRPPGASSLMCFSCLNQKSNLYCLKPTICSDQDNYCVTVSTSAGIGNLVTFGHSLSKTCSPACPLPEGINVGVASMGISCCQSFLCNFSAADGGLRASATLLGAGLLLSLLPALLRFGP</sequence>
<evidence type="ECO:0000256" key="4">
    <source>
        <dbReference type="ARBA" id="ARBA00022729"/>
    </source>
</evidence>
<dbReference type="InterPro" id="IPR035076">
    <property type="entry name" value="Toxin/TOLIP"/>
</dbReference>
<keyword evidence="4" id="KW-0732">Signal</keyword>
<proteinExistence type="predicted"/>
<keyword evidence="6" id="KW-0325">Glycoprotein</keyword>
<accession>A0A8I5ND93</accession>
<reference evidence="9" key="2">
    <citation type="submission" date="2025-08" db="UniProtKB">
        <authorList>
            <consortium name="Ensembl"/>
        </authorList>
    </citation>
    <scope>IDENTIFICATION</scope>
</reference>